<evidence type="ECO:0000256" key="1">
    <source>
        <dbReference type="SAM" id="MobiDB-lite"/>
    </source>
</evidence>
<accession>A0A246BRJ4</accession>
<dbReference type="EMBL" id="NHMK01000008">
    <property type="protein sequence ID" value="OWL98306.1"/>
    <property type="molecule type" value="Genomic_DNA"/>
</dbReference>
<feature type="region of interest" description="Disordered" evidence="1">
    <location>
        <begin position="225"/>
        <end position="245"/>
    </location>
</feature>
<keyword evidence="3" id="KW-1185">Reference proteome</keyword>
<dbReference type="Proteomes" id="UP000197208">
    <property type="component" value="Unassembled WGS sequence"/>
</dbReference>
<sequence length="245" mass="27437">MDAATKQRLLQQEFEALRPSDGGVSWAPPELLIPASQALRFLRRLAELDIALLSGVDLLELQPDHSVLVRETRQFREDRTLRLTEAARFVQSHLTDSEAMMFSYDVLDDIPWGERVSILRAKPSLCAQLTSEGQVKVTVTGAAALRASADLVWHHVRLLKVRVVGGETLELTGDSGRYAQLEQTTAWIRNVLTRTPDSQFYLLGEMLAYTSPLPEDQWLLPSDLSCPSQDDWGSSRNHGSRRKGS</sequence>
<evidence type="ECO:0000313" key="3">
    <source>
        <dbReference type="Proteomes" id="UP000197208"/>
    </source>
</evidence>
<proteinExistence type="predicted"/>
<evidence type="ECO:0000313" key="2">
    <source>
        <dbReference type="EMBL" id="OWL98306.1"/>
    </source>
</evidence>
<reference evidence="2 3" key="1">
    <citation type="submission" date="2017-05" db="EMBL/GenBank/DDBJ databases">
        <title>De novo genome assembly of Deniococcus indicus strain DR1.</title>
        <authorList>
            <person name="Chauhan D."/>
            <person name="Yennamalli R.M."/>
            <person name="Priyadarshini R."/>
        </authorList>
    </citation>
    <scope>NUCLEOTIDE SEQUENCE [LARGE SCALE GENOMIC DNA]</scope>
    <source>
        <strain evidence="2 3">DR1</strain>
    </source>
</reference>
<comment type="caution">
    <text evidence="2">The sequence shown here is derived from an EMBL/GenBank/DDBJ whole genome shotgun (WGS) entry which is preliminary data.</text>
</comment>
<organism evidence="2 3">
    <name type="scientific">Deinococcus indicus</name>
    <dbReference type="NCBI Taxonomy" id="223556"/>
    <lineage>
        <taxon>Bacteria</taxon>
        <taxon>Thermotogati</taxon>
        <taxon>Deinococcota</taxon>
        <taxon>Deinococci</taxon>
        <taxon>Deinococcales</taxon>
        <taxon>Deinococcaceae</taxon>
        <taxon>Deinococcus</taxon>
    </lineage>
</organism>
<gene>
    <name evidence="2" type="ORF">CBQ26_02370</name>
</gene>
<dbReference type="AlphaFoldDB" id="A0A246BRJ4"/>
<feature type="compositionally biased region" description="Polar residues" evidence="1">
    <location>
        <begin position="225"/>
        <end position="237"/>
    </location>
</feature>
<dbReference type="OrthoDB" id="69615at2"/>
<dbReference type="RefSeq" id="WP_088247004.1">
    <property type="nucleotide sequence ID" value="NZ_BNAM01000005.1"/>
</dbReference>
<name>A0A246BRJ4_9DEIO</name>
<protein>
    <submittedName>
        <fullName evidence="2">Uncharacterized protein</fullName>
    </submittedName>
</protein>